<feature type="transmembrane region" description="Helical" evidence="3">
    <location>
        <begin position="100"/>
        <end position="122"/>
    </location>
</feature>
<accession>A0A0F9BE06</accession>
<dbReference type="AlphaFoldDB" id="A0A0F9BE06"/>
<feature type="transmembrane region" description="Helical" evidence="3">
    <location>
        <begin position="128"/>
        <end position="149"/>
    </location>
</feature>
<evidence type="ECO:0000256" key="3">
    <source>
        <dbReference type="SAM" id="Phobius"/>
    </source>
</evidence>
<sequence>NTMSVITKILYFFTDIFLPITAGYMLGRYFRKKSALFESMIKWNILTLVPLLSLLSFWVIKLEAGLLWLPVLGVVMQVIPGFVGSLHARRKYESPLDRGGYMMSAMLSNRGIIGMISVFILYGEKGYAMVRLVMLFAGFMLYLIYFPIARHYYSVHENSGISKQPILRSLFNKNQAPVLGIIAGITLNILKVGRPMLFTTIFSVCIHISIWLYLLPIGYSIDLQQVMTHLNSVWGIIPIKFIITPFVTYFAARLTGLEGPALNIVLVLSMAPTAVTALITTKIHNLNFHLAMSAYLLTTAVYLFVIFPLVFLAFELGFI</sequence>
<feature type="transmembrane region" description="Helical" evidence="3">
    <location>
        <begin position="39"/>
        <end position="60"/>
    </location>
</feature>
<keyword evidence="3" id="KW-0812">Transmembrane</keyword>
<feature type="transmembrane region" description="Helical" evidence="3">
    <location>
        <begin position="66"/>
        <end position="88"/>
    </location>
</feature>
<dbReference type="InterPro" id="IPR038770">
    <property type="entry name" value="Na+/solute_symporter_sf"/>
</dbReference>
<evidence type="ECO:0008006" key="5">
    <source>
        <dbReference type="Google" id="ProtNLM"/>
    </source>
</evidence>
<feature type="transmembrane region" description="Helical" evidence="3">
    <location>
        <begin position="6"/>
        <end position="27"/>
    </location>
</feature>
<proteinExistence type="predicted"/>
<dbReference type="PANTHER" id="PTHR36838:SF3">
    <property type="entry name" value="TRANSPORTER AUXIN EFFLUX CARRIER EC FAMILY"/>
    <property type="match status" value="1"/>
</dbReference>
<protein>
    <recommendedName>
        <fullName evidence="5">Auxin efflux carrier</fullName>
    </recommendedName>
</protein>
<organism evidence="4">
    <name type="scientific">marine sediment metagenome</name>
    <dbReference type="NCBI Taxonomy" id="412755"/>
    <lineage>
        <taxon>unclassified sequences</taxon>
        <taxon>metagenomes</taxon>
        <taxon>ecological metagenomes</taxon>
    </lineage>
</organism>
<evidence type="ECO:0000313" key="4">
    <source>
        <dbReference type="EMBL" id="KKL19935.1"/>
    </source>
</evidence>
<feature type="transmembrane region" description="Helical" evidence="3">
    <location>
        <begin position="233"/>
        <end position="252"/>
    </location>
</feature>
<keyword evidence="3" id="KW-1133">Transmembrane helix</keyword>
<comment type="caution">
    <text evidence="4">The sequence shown here is derived from an EMBL/GenBank/DDBJ whole genome shotgun (WGS) entry which is preliminary data.</text>
</comment>
<keyword evidence="3" id="KW-0472">Membrane</keyword>
<evidence type="ECO:0000256" key="1">
    <source>
        <dbReference type="ARBA" id="ARBA00004127"/>
    </source>
</evidence>
<feature type="transmembrane region" description="Helical" evidence="3">
    <location>
        <begin position="293"/>
        <end position="314"/>
    </location>
</feature>
<evidence type="ECO:0000256" key="2">
    <source>
        <dbReference type="ARBA" id="ARBA00022448"/>
    </source>
</evidence>
<feature type="non-terminal residue" evidence="4">
    <location>
        <position position="1"/>
    </location>
</feature>
<dbReference type="GO" id="GO:0012505">
    <property type="term" value="C:endomembrane system"/>
    <property type="evidence" value="ECO:0007669"/>
    <property type="project" value="UniProtKB-SubCell"/>
</dbReference>
<name>A0A0F9BE06_9ZZZZ</name>
<comment type="subcellular location">
    <subcellularLocation>
        <location evidence="1">Endomembrane system</location>
        <topology evidence="1">Multi-pass membrane protein</topology>
    </subcellularLocation>
</comment>
<reference evidence="4" key="1">
    <citation type="journal article" date="2015" name="Nature">
        <title>Complex archaea that bridge the gap between prokaryotes and eukaryotes.</title>
        <authorList>
            <person name="Spang A."/>
            <person name="Saw J.H."/>
            <person name="Jorgensen S.L."/>
            <person name="Zaremba-Niedzwiedzka K."/>
            <person name="Martijn J."/>
            <person name="Lind A.E."/>
            <person name="van Eijk R."/>
            <person name="Schleper C."/>
            <person name="Guy L."/>
            <person name="Ettema T.J."/>
        </authorList>
    </citation>
    <scope>NUCLEOTIDE SEQUENCE</scope>
</reference>
<feature type="transmembrane region" description="Helical" evidence="3">
    <location>
        <begin position="196"/>
        <end position="221"/>
    </location>
</feature>
<dbReference type="EMBL" id="LAZR01038299">
    <property type="protein sequence ID" value="KKL19935.1"/>
    <property type="molecule type" value="Genomic_DNA"/>
</dbReference>
<keyword evidence="2" id="KW-0813">Transport</keyword>
<feature type="transmembrane region" description="Helical" evidence="3">
    <location>
        <begin position="264"/>
        <end position="281"/>
    </location>
</feature>
<dbReference type="Gene3D" id="1.20.1530.20">
    <property type="match status" value="1"/>
</dbReference>
<dbReference type="PANTHER" id="PTHR36838">
    <property type="entry name" value="AUXIN EFFLUX CARRIER FAMILY PROTEIN"/>
    <property type="match status" value="1"/>
</dbReference>
<gene>
    <name evidence="4" type="ORF">LCGC14_2460500</name>
</gene>